<dbReference type="InterPro" id="IPR029058">
    <property type="entry name" value="AB_hydrolase_fold"/>
</dbReference>
<dbReference type="PANTHER" id="PTHR10794:SF60">
    <property type="entry name" value="PROTEIN ABHD1"/>
    <property type="match status" value="1"/>
</dbReference>
<dbReference type="Proteomes" id="UP000001646">
    <property type="component" value="Unplaced"/>
</dbReference>
<dbReference type="Ensembl" id="ENSACAT00000047021.1">
    <property type="protein sequence ID" value="ENSACAP00000024260.1"/>
    <property type="gene ID" value="ENSACAG00000040209.1"/>
</dbReference>
<feature type="region of interest" description="Disordered" evidence="2">
    <location>
        <begin position="224"/>
        <end position="249"/>
    </location>
</feature>
<organism evidence="3 4">
    <name type="scientific">Anolis carolinensis</name>
    <name type="common">Green anole</name>
    <name type="synonym">American chameleon</name>
    <dbReference type="NCBI Taxonomy" id="28377"/>
    <lineage>
        <taxon>Eukaryota</taxon>
        <taxon>Metazoa</taxon>
        <taxon>Chordata</taxon>
        <taxon>Craniata</taxon>
        <taxon>Vertebrata</taxon>
        <taxon>Euteleostomi</taxon>
        <taxon>Lepidosauria</taxon>
        <taxon>Squamata</taxon>
        <taxon>Bifurcata</taxon>
        <taxon>Unidentata</taxon>
        <taxon>Episquamata</taxon>
        <taxon>Toxicofera</taxon>
        <taxon>Iguania</taxon>
        <taxon>Dactyloidae</taxon>
        <taxon>Anolis</taxon>
    </lineage>
</organism>
<reference evidence="3" key="1">
    <citation type="submission" date="2009-12" db="EMBL/GenBank/DDBJ databases">
        <title>The Genome Sequence of Anolis carolinensis (Green Anole Lizard).</title>
        <authorList>
            <consortium name="The Genome Sequencing Platform"/>
            <person name="Di Palma F."/>
            <person name="Alfoldi J."/>
            <person name="Heiman D."/>
            <person name="Young S."/>
            <person name="Grabherr M."/>
            <person name="Johnson J."/>
            <person name="Lander E.S."/>
            <person name="Lindblad-Toh K."/>
        </authorList>
    </citation>
    <scope>NUCLEOTIDE SEQUENCE [LARGE SCALE GENOMIC DNA]</scope>
    <source>
        <strain evidence="3">JBL SC #1</strain>
    </source>
</reference>
<reference evidence="3" key="3">
    <citation type="submission" date="2025-09" db="UniProtKB">
        <authorList>
            <consortium name="Ensembl"/>
        </authorList>
    </citation>
    <scope>IDENTIFICATION</scope>
</reference>
<reference evidence="3" key="2">
    <citation type="submission" date="2025-08" db="UniProtKB">
        <authorList>
            <consortium name="Ensembl"/>
        </authorList>
    </citation>
    <scope>IDENTIFICATION</scope>
</reference>
<keyword evidence="4" id="KW-1185">Reference proteome</keyword>
<dbReference type="GeneTree" id="ENSGT00950000182902"/>
<dbReference type="AlphaFoldDB" id="A0A803SMS0"/>
<dbReference type="SUPFAM" id="SSF53474">
    <property type="entry name" value="alpha/beta-Hydrolases"/>
    <property type="match status" value="1"/>
</dbReference>
<accession>A0A803SMS0</accession>
<sequence length="249" mass="27435">MCICVYGLNKGGRGFFTPICDFYTISPNFHPFFMILVLNFLGRKGSRAGLVAAMTCSASWDALETTASLEQPLNRLLFNRRLTANLRGLVQKHRKVIEEILDVDNVLKARTIREFDERYTAVAFGYPSCEAYYRSSSPSRRVGGIRVPVLCLNASDDPFSPHHALPTEAARESPAVALLVTSRGGHIGFLEGLFPRHRSYMDRVFAQFAAAVFGNLQELAQATEAVTTSGEEEAHHAKETTPSAPLGPL</sequence>
<dbReference type="Gene3D" id="3.40.50.1820">
    <property type="entry name" value="alpha/beta hydrolase"/>
    <property type="match status" value="1"/>
</dbReference>
<evidence type="ECO:0000256" key="2">
    <source>
        <dbReference type="SAM" id="MobiDB-lite"/>
    </source>
</evidence>
<dbReference type="InterPro" id="IPR050960">
    <property type="entry name" value="AB_hydrolase_4_sf"/>
</dbReference>
<proteinExistence type="inferred from homology"/>
<evidence type="ECO:0000313" key="3">
    <source>
        <dbReference type="Ensembl" id="ENSACAP00000024260.1"/>
    </source>
</evidence>
<protein>
    <recommendedName>
        <fullName evidence="5">Abhydrolase domain containing 1</fullName>
    </recommendedName>
</protein>
<evidence type="ECO:0000313" key="4">
    <source>
        <dbReference type="Proteomes" id="UP000001646"/>
    </source>
</evidence>
<comment type="similarity">
    <text evidence="1">Belongs to the AB hydrolase superfamily. AB hydrolase 4 family.</text>
</comment>
<name>A0A803SMS0_ANOCA</name>
<evidence type="ECO:0008006" key="5">
    <source>
        <dbReference type="Google" id="ProtNLM"/>
    </source>
</evidence>
<dbReference type="PANTHER" id="PTHR10794">
    <property type="entry name" value="ABHYDROLASE DOMAIN-CONTAINING PROTEIN"/>
    <property type="match status" value="1"/>
</dbReference>
<dbReference type="InParanoid" id="A0A803SMS0"/>
<evidence type="ECO:0000256" key="1">
    <source>
        <dbReference type="ARBA" id="ARBA00010884"/>
    </source>
</evidence>